<keyword evidence="1" id="KW-0812">Transmembrane</keyword>
<protein>
    <submittedName>
        <fullName evidence="2">Membrane protein</fullName>
    </submittedName>
</protein>
<feature type="transmembrane region" description="Helical" evidence="1">
    <location>
        <begin position="124"/>
        <end position="151"/>
    </location>
</feature>
<dbReference type="Pfam" id="PF12679">
    <property type="entry name" value="ABC2_membrane_2"/>
    <property type="match status" value="1"/>
</dbReference>
<name>A0ABQ4CY72_9ACTN</name>
<keyword evidence="1" id="KW-0472">Membrane</keyword>
<accession>A0ABQ4CY72</accession>
<dbReference type="RefSeq" id="WP_203717106.1">
    <property type="nucleotide sequence ID" value="NZ_BONE01000056.1"/>
</dbReference>
<sequence>MSSPAGVIHDIGYQRYEGERLGRGDVFLALYTQSLRTVFGLGRNFKAKIFPWLIVGVVTIVGIVMMAIRAQTGEVVMKYAELPQFLSTLMVLFVAIAAPELVSRDLHSGVLPLYFSRPLRPADYALAKLAALVTGIVLVWGGGQILIFLGAAFSVKGFGNVMNELADAGLGIIYTALYAVVFASIAILVASLLKRRAVAAAAIVGVFLVTVPIVGVLYTVPSETSHQLAQIVNPATMVGGVGDWLFESANEIEEGGIGPFGPLYALVTLGVIALCVTLMIGRYRKVSQS</sequence>
<dbReference type="EMBL" id="BONE01000056">
    <property type="protein sequence ID" value="GIF76225.1"/>
    <property type="molecule type" value="Genomic_DNA"/>
</dbReference>
<organism evidence="2 3">
    <name type="scientific">Asanoa siamensis</name>
    <dbReference type="NCBI Taxonomy" id="926357"/>
    <lineage>
        <taxon>Bacteria</taxon>
        <taxon>Bacillati</taxon>
        <taxon>Actinomycetota</taxon>
        <taxon>Actinomycetes</taxon>
        <taxon>Micromonosporales</taxon>
        <taxon>Micromonosporaceae</taxon>
        <taxon>Asanoa</taxon>
    </lineage>
</organism>
<feature type="transmembrane region" description="Helical" evidence="1">
    <location>
        <begin position="171"/>
        <end position="190"/>
    </location>
</feature>
<dbReference type="Proteomes" id="UP000604117">
    <property type="component" value="Unassembled WGS sequence"/>
</dbReference>
<comment type="caution">
    <text evidence="2">The sequence shown here is derived from an EMBL/GenBank/DDBJ whole genome shotgun (WGS) entry which is preliminary data.</text>
</comment>
<proteinExistence type="predicted"/>
<evidence type="ECO:0000313" key="2">
    <source>
        <dbReference type="EMBL" id="GIF76225.1"/>
    </source>
</evidence>
<evidence type="ECO:0000256" key="1">
    <source>
        <dbReference type="SAM" id="Phobius"/>
    </source>
</evidence>
<keyword evidence="1" id="KW-1133">Transmembrane helix</keyword>
<feature type="transmembrane region" description="Helical" evidence="1">
    <location>
        <begin position="197"/>
        <end position="218"/>
    </location>
</feature>
<reference evidence="2 3" key="1">
    <citation type="submission" date="2021-01" db="EMBL/GenBank/DDBJ databases">
        <title>Whole genome shotgun sequence of Asanoa siamensis NBRC 107932.</title>
        <authorList>
            <person name="Komaki H."/>
            <person name="Tamura T."/>
        </authorList>
    </citation>
    <scope>NUCLEOTIDE SEQUENCE [LARGE SCALE GENOMIC DNA]</scope>
    <source>
        <strain evidence="2 3">NBRC 107932</strain>
    </source>
</reference>
<gene>
    <name evidence="2" type="ORF">Asi02nite_57430</name>
</gene>
<feature type="transmembrane region" description="Helical" evidence="1">
    <location>
        <begin position="49"/>
        <end position="70"/>
    </location>
</feature>
<feature type="transmembrane region" description="Helical" evidence="1">
    <location>
        <begin position="263"/>
        <end position="281"/>
    </location>
</feature>
<evidence type="ECO:0000313" key="3">
    <source>
        <dbReference type="Proteomes" id="UP000604117"/>
    </source>
</evidence>
<keyword evidence="3" id="KW-1185">Reference proteome</keyword>